<accession>A0ABU2BUA8</accession>
<dbReference type="EMBL" id="JAVDYG010000001">
    <property type="protein sequence ID" value="MDR7362214.1"/>
    <property type="molecule type" value="Genomic_DNA"/>
</dbReference>
<organism evidence="1 2">
    <name type="scientific">Nocardioides marmoribigeumensis</name>
    <dbReference type="NCBI Taxonomy" id="433649"/>
    <lineage>
        <taxon>Bacteria</taxon>
        <taxon>Bacillati</taxon>
        <taxon>Actinomycetota</taxon>
        <taxon>Actinomycetes</taxon>
        <taxon>Propionibacteriales</taxon>
        <taxon>Nocardioidaceae</taxon>
        <taxon>Nocardioides</taxon>
    </lineage>
</organism>
<dbReference type="Proteomes" id="UP001183648">
    <property type="component" value="Unassembled WGS sequence"/>
</dbReference>
<gene>
    <name evidence="1" type="ORF">J2S63_001767</name>
</gene>
<dbReference type="RefSeq" id="WP_310301386.1">
    <property type="nucleotide sequence ID" value="NZ_BAAAPS010000008.1"/>
</dbReference>
<protein>
    <submittedName>
        <fullName evidence="1">Uncharacterized protein</fullName>
    </submittedName>
</protein>
<sequence>MLSAMVLLVMMTAIFWPAYQVTRPAILARSPAPRPSATSPAPEEPAMLVSRLDDYVQQGLVDLRIMLVQAARRRQG</sequence>
<reference evidence="1 2" key="1">
    <citation type="submission" date="2023-07" db="EMBL/GenBank/DDBJ databases">
        <title>Sequencing the genomes of 1000 actinobacteria strains.</title>
        <authorList>
            <person name="Klenk H.-P."/>
        </authorList>
    </citation>
    <scope>NUCLEOTIDE SEQUENCE [LARGE SCALE GENOMIC DNA]</scope>
    <source>
        <strain evidence="1 2">DSM 19426</strain>
    </source>
</reference>
<comment type="caution">
    <text evidence="1">The sequence shown here is derived from an EMBL/GenBank/DDBJ whole genome shotgun (WGS) entry which is preliminary data.</text>
</comment>
<proteinExistence type="predicted"/>
<keyword evidence="2" id="KW-1185">Reference proteome</keyword>
<name>A0ABU2BUA8_9ACTN</name>
<evidence type="ECO:0000313" key="2">
    <source>
        <dbReference type="Proteomes" id="UP001183648"/>
    </source>
</evidence>
<evidence type="ECO:0000313" key="1">
    <source>
        <dbReference type="EMBL" id="MDR7362214.1"/>
    </source>
</evidence>